<dbReference type="EMBL" id="CP003181">
    <property type="protein sequence ID" value="APG30446.1"/>
    <property type="molecule type" value="Genomic_DNA"/>
</dbReference>
<evidence type="ECO:0000313" key="1">
    <source>
        <dbReference type="EMBL" id="APG30446.1"/>
    </source>
</evidence>
<dbReference type="KEGG" id="gbc:GbCGDNIH3_0978"/>
<dbReference type="AlphaFoldDB" id="A0AAN1AML1"/>
<name>A0AAN1AML1_9PROT</name>
<protein>
    <submittedName>
        <fullName evidence="1">Uncharacterized protein</fullName>
    </submittedName>
</protein>
<gene>
    <name evidence="1" type="ORF">GbCGDNIH3_0978</name>
</gene>
<evidence type="ECO:0000313" key="2">
    <source>
        <dbReference type="Proteomes" id="UP000019438"/>
    </source>
</evidence>
<reference evidence="2" key="1">
    <citation type="submission" date="2012-06" db="EMBL/GenBank/DDBJ databases">
        <title>Genome analysis of multiple Granulibacter bethesdensis isolates demonstrates substantial genome diversity.</title>
        <authorList>
            <person name="Greenberg D.E."/>
            <person name="Porcella S.F."/>
            <person name="Zarember K."/>
            <person name="Zelazny A.M."/>
            <person name="Bruno D."/>
            <person name="Martens C."/>
            <person name="Barbian K.D."/>
            <person name="Jaske E."/>
            <person name="Holland S.M."/>
        </authorList>
    </citation>
    <scope>NUCLEOTIDE SEQUENCE [LARGE SCALE GENOMIC DNA]</scope>
    <source>
        <strain evidence="2">CGDNIH3</strain>
    </source>
</reference>
<accession>A0AAN1AML1</accession>
<organism evidence="1 2">
    <name type="scientific">Granulibacter bethesdensis</name>
    <dbReference type="NCBI Taxonomy" id="364410"/>
    <lineage>
        <taxon>Bacteria</taxon>
        <taxon>Pseudomonadati</taxon>
        <taxon>Pseudomonadota</taxon>
        <taxon>Alphaproteobacteria</taxon>
        <taxon>Acetobacterales</taxon>
        <taxon>Acetobacteraceae</taxon>
        <taxon>Granulibacter</taxon>
    </lineage>
</organism>
<dbReference type="KEGG" id="gbh:GbCGDNIH2_0978"/>
<proteinExistence type="predicted"/>
<dbReference type="Proteomes" id="UP000019438">
    <property type="component" value="Chromosome"/>
</dbReference>
<sequence>MKLLDVLPESTHSEAYVRCCAARLALPHALQIDETAGMPQQGR</sequence>